<feature type="transmembrane region" description="Helical" evidence="6">
    <location>
        <begin position="201"/>
        <end position="220"/>
    </location>
</feature>
<evidence type="ECO:0000259" key="7">
    <source>
        <dbReference type="Pfam" id="PF20684"/>
    </source>
</evidence>
<feature type="transmembrane region" description="Helical" evidence="6">
    <location>
        <begin position="61"/>
        <end position="81"/>
    </location>
</feature>
<dbReference type="InterPro" id="IPR052337">
    <property type="entry name" value="SAT4-like"/>
</dbReference>
<feature type="domain" description="Rhodopsin" evidence="7">
    <location>
        <begin position="45"/>
        <end position="289"/>
    </location>
</feature>
<dbReference type="GO" id="GO:0016020">
    <property type="term" value="C:membrane"/>
    <property type="evidence" value="ECO:0007669"/>
    <property type="project" value="UniProtKB-SubCell"/>
</dbReference>
<evidence type="ECO:0000256" key="2">
    <source>
        <dbReference type="ARBA" id="ARBA00022692"/>
    </source>
</evidence>
<evidence type="ECO:0000256" key="1">
    <source>
        <dbReference type="ARBA" id="ARBA00004141"/>
    </source>
</evidence>
<feature type="transmembrane region" description="Helical" evidence="6">
    <location>
        <begin position="148"/>
        <end position="168"/>
    </location>
</feature>
<keyword evidence="2 6" id="KW-0812">Transmembrane</keyword>
<gene>
    <name evidence="8" type="ORF">C8A01DRAFT_20039</name>
</gene>
<feature type="transmembrane region" description="Helical" evidence="6">
    <location>
        <begin position="232"/>
        <end position="252"/>
    </location>
</feature>
<comment type="similarity">
    <text evidence="5">Belongs to the SAT4 family.</text>
</comment>
<reference evidence="9" key="1">
    <citation type="journal article" date="2023" name="Mol. Phylogenet. Evol.">
        <title>Genome-scale phylogeny and comparative genomics of the fungal order Sordariales.</title>
        <authorList>
            <person name="Hensen N."/>
            <person name="Bonometti L."/>
            <person name="Westerberg I."/>
            <person name="Brannstrom I.O."/>
            <person name="Guillou S."/>
            <person name="Cros-Aarteil S."/>
            <person name="Calhoun S."/>
            <person name="Haridas S."/>
            <person name="Kuo A."/>
            <person name="Mondo S."/>
            <person name="Pangilinan J."/>
            <person name="Riley R."/>
            <person name="LaButti K."/>
            <person name="Andreopoulos B."/>
            <person name="Lipzen A."/>
            <person name="Chen C."/>
            <person name="Yan M."/>
            <person name="Daum C."/>
            <person name="Ng V."/>
            <person name="Clum A."/>
            <person name="Steindorff A."/>
            <person name="Ohm R.A."/>
            <person name="Martin F."/>
            <person name="Silar P."/>
            <person name="Natvig D.O."/>
            <person name="Lalanne C."/>
            <person name="Gautier V."/>
            <person name="Ament-Velasquez S.L."/>
            <person name="Kruys A."/>
            <person name="Hutchinson M.I."/>
            <person name="Powell A.J."/>
            <person name="Barry K."/>
            <person name="Miller A.N."/>
            <person name="Grigoriev I.V."/>
            <person name="Debuchy R."/>
            <person name="Gladieux P."/>
            <person name="Hiltunen Thoren M."/>
            <person name="Johannesson H."/>
        </authorList>
    </citation>
    <scope>NUCLEOTIDE SEQUENCE [LARGE SCALE GENOMIC DNA]</scope>
    <source>
        <strain evidence="9">CBS 284.82</strain>
    </source>
</reference>
<organism evidence="8 9">
    <name type="scientific">Parachaetomium inaequale</name>
    <dbReference type="NCBI Taxonomy" id="2588326"/>
    <lineage>
        <taxon>Eukaryota</taxon>
        <taxon>Fungi</taxon>
        <taxon>Dikarya</taxon>
        <taxon>Ascomycota</taxon>
        <taxon>Pezizomycotina</taxon>
        <taxon>Sordariomycetes</taxon>
        <taxon>Sordariomycetidae</taxon>
        <taxon>Sordariales</taxon>
        <taxon>Chaetomiaceae</taxon>
        <taxon>Parachaetomium</taxon>
    </lineage>
</organism>
<dbReference type="InterPro" id="IPR049326">
    <property type="entry name" value="Rhodopsin_dom_fungi"/>
</dbReference>
<dbReference type="PANTHER" id="PTHR33048:SF47">
    <property type="entry name" value="INTEGRAL MEMBRANE PROTEIN-RELATED"/>
    <property type="match status" value="1"/>
</dbReference>
<dbReference type="EMBL" id="MU854561">
    <property type="protein sequence ID" value="KAK4032966.1"/>
    <property type="molecule type" value="Genomic_DNA"/>
</dbReference>
<dbReference type="Pfam" id="PF20684">
    <property type="entry name" value="Fung_rhodopsin"/>
    <property type="match status" value="1"/>
</dbReference>
<dbReference type="PANTHER" id="PTHR33048">
    <property type="entry name" value="PTH11-LIKE INTEGRAL MEMBRANE PROTEIN (AFU_ORTHOLOGUE AFUA_5G11245)"/>
    <property type="match status" value="1"/>
</dbReference>
<keyword evidence="9" id="KW-1185">Reference proteome</keyword>
<name>A0AAN6SLN6_9PEZI</name>
<keyword evidence="3 6" id="KW-1133">Transmembrane helix</keyword>
<evidence type="ECO:0000256" key="5">
    <source>
        <dbReference type="ARBA" id="ARBA00038359"/>
    </source>
</evidence>
<comment type="subcellular location">
    <subcellularLocation>
        <location evidence="1">Membrane</location>
        <topology evidence="1">Multi-pass membrane protein</topology>
    </subcellularLocation>
</comment>
<evidence type="ECO:0000256" key="3">
    <source>
        <dbReference type="ARBA" id="ARBA00022989"/>
    </source>
</evidence>
<accession>A0AAN6SLN6</accession>
<keyword evidence="4 6" id="KW-0472">Membrane</keyword>
<evidence type="ECO:0000256" key="6">
    <source>
        <dbReference type="SAM" id="Phobius"/>
    </source>
</evidence>
<feature type="transmembrane region" description="Helical" evidence="6">
    <location>
        <begin position="110"/>
        <end position="136"/>
    </location>
</feature>
<protein>
    <recommendedName>
        <fullName evidence="7">Rhodopsin domain-containing protein</fullName>
    </recommendedName>
</protein>
<evidence type="ECO:0000256" key="4">
    <source>
        <dbReference type="ARBA" id="ARBA00023136"/>
    </source>
</evidence>
<feature type="transmembrane region" description="Helical" evidence="6">
    <location>
        <begin position="264"/>
        <end position="284"/>
    </location>
</feature>
<comment type="caution">
    <text evidence="8">The sequence shown here is derived from an EMBL/GenBank/DDBJ whole genome shotgun (WGS) entry which is preliminary data.</text>
</comment>
<evidence type="ECO:0000313" key="9">
    <source>
        <dbReference type="Proteomes" id="UP001303115"/>
    </source>
</evidence>
<dbReference type="Proteomes" id="UP001303115">
    <property type="component" value="Unassembled WGS sequence"/>
</dbReference>
<dbReference type="AlphaFoldDB" id="A0AAN6SLN6"/>
<sequence>MSNVSSVPGVDPSLVASVKAPYITYPTLLGLLWAGTTLSLVVLLLRLTFRLKIFGRVKLDDYLVIFAFAFHLASTITWTVLAGNLYSTPDSDTTPDMAHLLGLLDRASTALHAILASFFCTWTSVWLVKLAFMVFFHGLGRQIRFQRILWWCVLVFIVASYIITLGLMDYRCLTSFGIDVITKCRTQEVIDFQYRTTRVQTTLDIVTDTLIVVVSGNIVWRVKMPWRKKLMLSGICCLTVVMIIVAVVRSALGAPARVPDPTWLLLGNSLEMTLAIVVACAASFRSLYTHTKKMQVQESLVLQQRSQQSKMRMLRLTFATDTMLSEEYSLWEQHASHSSQESQETLWITPPAETFQQKEPVSHRQVIEPNVQNWASQNPPRNWVGPG</sequence>
<feature type="transmembrane region" description="Helical" evidence="6">
    <location>
        <begin position="28"/>
        <end position="49"/>
    </location>
</feature>
<proteinExistence type="inferred from homology"/>
<evidence type="ECO:0000313" key="8">
    <source>
        <dbReference type="EMBL" id="KAK4032966.1"/>
    </source>
</evidence>